<sequence length="324" mass="34528">MTAPSAHPSPLTLVAHDPVDLFALVPVVLGFEPTESLVLLTFGATHPFHARIDLPTVPDRTLDAEVVDALLEPALRHRVARVVLVGYSADRRRAGRVVGAARRAFARAGVDVLAGLCADGRRWWPVPAPAGFPGHGAPYDLGGHRFAAEAVLDGRVVHGSREELRATLAADPVRVGRVVAALAGLGGDPPVPSVDEAWVRELLRTHLAGAEPPGDEAVARLLRGLLDIPVRDAAWAEIRRAEVREHLAFWTDLVRRAPDPLVPAPASLLAFAAWQAGHGALAWCAVERAQEADPDYHLADLVAQVLEQAIPPDAWEGMGGTEEG</sequence>
<dbReference type="Proteomes" id="UP000780875">
    <property type="component" value="Unassembled WGS sequence"/>
</dbReference>
<reference evidence="1 2" key="1">
    <citation type="submission" date="2021-09" db="EMBL/GenBank/DDBJ databases">
        <title>Whole genome sequence of Nocardioides sp. GBK3QG-3.</title>
        <authorList>
            <person name="Tuo L."/>
        </authorList>
    </citation>
    <scope>NUCLEOTIDE SEQUENCE [LARGE SCALE GENOMIC DNA]</scope>
    <source>
        <strain evidence="1 2">GBK3QG-3</strain>
    </source>
</reference>
<evidence type="ECO:0000313" key="2">
    <source>
        <dbReference type="Proteomes" id="UP000780875"/>
    </source>
</evidence>
<keyword evidence="2" id="KW-1185">Reference proteome</keyword>
<evidence type="ECO:0000313" key="1">
    <source>
        <dbReference type="EMBL" id="MBZ5736944.1"/>
    </source>
</evidence>
<accession>A0ABS7U7I2</accession>
<name>A0ABS7U7I2_9ACTN</name>
<protein>
    <submittedName>
        <fullName evidence="1">DUF4192 domain-containing protein</fullName>
    </submittedName>
</protein>
<gene>
    <name evidence="1" type="ORF">K8U61_02125</name>
</gene>
<dbReference type="EMBL" id="JAIQZJ010000001">
    <property type="protein sequence ID" value="MBZ5736944.1"/>
    <property type="molecule type" value="Genomic_DNA"/>
</dbReference>
<proteinExistence type="predicted"/>
<dbReference type="InterPro" id="IPR025447">
    <property type="entry name" value="DUF4192"/>
</dbReference>
<dbReference type="RefSeq" id="WP_224121313.1">
    <property type="nucleotide sequence ID" value="NZ_JAIQZJ010000001.1"/>
</dbReference>
<organism evidence="1 2">
    <name type="scientific">Nocardioides mangrovi</name>
    <dbReference type="NCBI Taxonomy" id="2874580"/>
    <lineage>
        <taxon>Bacteria</taxon>
        <taxon>Bacillati</taxon>
        <taxon>Actinomycetota</taxon>
        <taxon>Actinomycetes</taxon>
        <taxon>Propionibacteriales</taxon>
        <taxon>Nocardioidaceae</taxon>
        <taxon>Nocardioides</taxon>
    </lineage>
</organism>
<comment type="caution">
    <text evidence="1">The sequence shown here is derived from an EMBL/GenBank/DDBJ whole genome shotgun (WGS) entry which is preliminary data.</text>
</comment>
<dbReference type="Pfam" id="PF13830">
    <property type="entry name" value="DUF4192"/>
    <property type="match status" value="1"/>
</dbReference>